<dbReference type="EMBL" id="OX596113">
    <property type="protein sequence ID" value="CAN0415837.1"/>
    <property type="molecule type" value="Genomic_DNA"/>
</dbReference>
<sequence>VLSLLRTVTSQSQVGCSWQNSAPGKLLTSQRLARADALSWAQVLQVSSASLCEFSSGTQIEEAGTIRGWPCPRLRTETPGKKSRSMQLHLLLCGVAHVRFAHLLLFKASLVTKFNVTGACYEIRTSLER</sequence>
<proteinExistence type="predicted"/>
<name>A0AC59ZG63_RANTA</name>
<reference evidence="1" key="1">
    <citation type="submission" date="2023-05" db="EMBL/GenBank/DDBJ databases">
        <authorList>
            <consortium name="ELIXIR-Norway"/>
        </authorList>
    </citation>
    <scope>NUCLEOTIDE SEQUENCE</scope>
</reference>
<evidence type="ECO:0000313" key="1">
    <source>
        <dbReference type="EMBL" id="CAN0415837.1"/>
    </source>
</evidence>
<feature type="non-terminal residue" evidence="1">
    <location>
        <position position="1"/>
    </location>
</feature>
<reference evidence="1" key="2">
    <citation type="submission" date="2025-03" db="EMBL/GenBank/DDBJ databases">
        <authorList>
            <consortium name="ELIXIR-Norway"/>
            <consortium name="Elixir Norway"/>
        </authorList>
    </citation>
    <scope>NUCLEOTIDE SEQUENCE</scope>
</reference>
<protein>
    <submittedName>
        <fullName evidence="1">Uncharacterized protein</fullName>
    </submittedName>
</protein>
<organism evidence="1 2">
    <name type="scientific">Rangifer tarandus platyrhynchus</name>
    <name type="common">Svalbard reindeer</name>
    <dbReference type="NCBI Taxonomy" id="3082113"/>
    <lineage>
        <taxon>Eukaryota</taxon>
        <taxon>Metazoa</taxon>
        <taxon>Chordata</taxon>
        <taxon>Craniata</taxon>
        <taxon>Vertebrata</taxon>
        <taxon>Euteleostomi</taxon>
        <taxon>Mammalia</taxon>
        <taxon>Eutheria</taxon>
        <taxon>Laurasiatheria</taxon>
        <taxon>Artiodactyla</taxon>
        <taxon>Ruminantia</taxon>
        <taxon>Pecora</taxon>
        <taxon>Cervidae</taxon>
        <taxon>Odocoileinae</taxon>
        <taxon>Rangifer</taxon>
    </lineage>
</organism>
<dbReference type="Proteomes" id="UP001162501">
    <property type="component" value="Chromosome 29"/>
</dbReference>
<gene>
    <name evidence="1" type="ORF">MRATA1EN22A_LOCUS18155</name>
</gene>
<evidence type="ECO:0000313" key="2">
    <source>
        <dbReference type="Proteomes" id="UP001162501"/>
    </source>
</evidence>
<accession>A0AC59ZG63</accession>